<evidence type="ECO:0000313" key="2">
    <source>
        <dbReference type="EMBL" id="EEW93712.1"/>
    </source>
</evidence>
<keyword evidence="3" id="KW-1185">Reference proteome</keyword>
<feature type="transmembrane region" description="Helical" evidence="1">
    <location>
        <begin position="46"/>
        <end position="67"/>
    </location>
</feature>
<feature type="transmembrane region" description="Helical" evidence="1">
    <location>
        <begin position="129"/>
        <end position="150"/>
    </location>
</feature>
<organism evidence="2 3">
    <name type="scientific">Granulicatella elegans ATCC 700633</name>
    <dbReference type="NCBI Taxonomy" id="626369"/>
    <lineage>
        <taxon>Bacteria</taxon>
        <taxon>Bacillati</taxon>
        <taxon>Bacillota</taxon>
        <taxon>Bacilli</taxon>
        <taxon>Lactobacillales</taxon>
        <taxon>Carnobacteriaceae</taxon>
        <taxon>Granulicatella</taxon>
    </lineage>
</organism>
<feature type="transmembrane region" description="Helical" evidence="1">
    <location>
        <begin position="198"/>
        <end position="218"/>
    </location>
</feature>
<reference evidence="2" key="1">
    <citation type="submission" date="2009-09" db="EMBL/GenBank/DDBJ databases">
        <authorList>
            <consortium name="The Broad Institute Genome Sequencing Platform"/>
            <person name="Ward D."/>
            <person name="Feldgarden M."/>
            <person name="Earl A."/>
            <person name="Young S.K."/>
            <person name="Zeng Q."/>
            <person name="Koehrsen M."/>
            <person name="Alvarado L."/>
            <person name="Berlin A."/>
            <person name="Bochicchio J."/>
            <person name="Borenstein D."/>
            <person name="Chapman S.B."/>
            <person name="Chen Z."/>
            <person name="Engels R."/>
            <person name="Freedman E."/>
            <person name="Gellesch M."/>
            <person name="Goldberg J."/>
            <person name="Griggs A."/>
            <person name="Gujja S."/>
            <person name="Heilman E."/>
            <person name="Heiman D."/>
            <person name="Hepburn T."/>
            <person name="Howarth C."/>
            <person name="Jen D."/>
            <person name="Larson L."/>
            <person name="Lewis B."/>
            <person name="Mehta T."/>
            <person name="Park D."/>
            <person name="Pearson M."/>
            <person name="Roberts A."/>
            <person name="Saif S."/>
            <person name="Shea T."/>
            <person name="Shenoy N."/>
            <person name="Sisk P."/>
            <person name="Stolte C."/>
            <person name="Sykes S."/>
            <person name="Thomson T."/>
            <person name="Walk T."/>
            <person name="White J."/>
            <person name="Yandava C."/>
            <person name="Sibley C.D."/>
            <person name="Field T.R."/>
            <person name="Grinwis M."/>
            <person name="Eshaghurshan C.S."/>
            <person name="Surette M.G."/>
            <person name="Haas B."/>
            <person name="Nusbaum C."/>
            <person name="Birren B."/>
        </authorList>
    </citation>
    <scope>NUCLEOTIDE SEQUENCE [LARGE SCALE GENOMIC DNA]</scope>
    <source>
        <strain evidence="2">ATCC 700633</strain>
    </source>
</reference>
<keyword evidence="1" id="KW-0812">Transmembrane</keyword>
<evidence type="ECO:0000313" key="3">
    <source>
        <dbReference type="Proteomes" id="UP000002939"/>
    </source>
</evidence>
<feature type="transmembrane region" description="Helical" evidence="1">
    <location>
        <begin position="256"/>
        <end position="273"/>
    </location>
</feature>
<keyword evidence="1" id="KW-1133">Transmembrane helix</keyword>
<gene>
    <name evidence="2" type="ORF">HMPREF0446_00594</name>
</gene>
<sequence length="274" mass="31704">MSANSMVHPEIPYMKQLTNPLWSLFLAPLSYSFLGFLLAIKTNAIPLSGVLVLYFFLFMINLQEMMYSKFYKVPKRGQSVVLLLTNFLLLLPIVYFVQTFGIRIGIIAALVVGVNHSWIFHLQSNHPAYAYHVLLNTLAKFTVGNFLMYYTITHQISNSIFQVFLCYAIFGISMIQFKQKSVERHNPEKLDYPVWSMFLSLIFNLCWFIAYPISFYVVGTHFSLVAFILIGISGIVPILYHILLKKNAKPSRISTYFYWYATVLTILIGIFYQF</sequence>
<feature type="transmembrane region" description="Helical" evidence="1">
    <location>
        <begin position="224"/>
        <end position="244"/>
    </location>
</feature>
<dbReference type="OrthoDB" id="9808748at2"/>
<comment type="caution">
    <text evidence="2">The sequence shown here is derived from an EMBL/GenBank/DDBJ whole genome shotgun (WGS) entry which is preliminary data.</text>
</comment>
<dbReference type="Proteomes" id="UP000002939">
    <property type="component" value="Unassembled WGS sequence"/>
</dbReference>
<dbReference type="EMBL" id="ACRF02000013">
    <property type="protein sequence ID" value="EEW93712.1"/>
    <property type="molecule type" value="Genomic_DNA"/>
</dbReference>
<evidence type="ECO:0000256" key="1">
    <source>
        <dbReference type="SAM" id="Phobius"/>
    </source>
</evidence>
<accession>D0BKV9</accession>
<feature type="transmembrane region" description="Helical" evidence="1">
    <location>
        <begin position="104"/>
        <end position="122"/>
    </location>
</feature>
<dbReference type="STRING" id="626369.HMPREF0446_00594"/>
<name>D0BKV9_9LACT</name>
<proteinExistence type="predicted"/>
<reference evidence="2" key="2">
    <citation type="submission" date="2011-10" db="EMBL/GenBank/DDBJ databases">
        <title>The Genome Sequence of Granulicatella elegans ATCC 700633.</title>
        <authorList>
            <consortium name="The Broad Institute Genome Sequencing Platform"/>
            <consortium name="The Broad Institute Genome Sequencing Center for Infectious Disease"/>
            <person name="Earl A."/>
            <person name="Ward D."/>
            <person name="Feldgarden M."/>
            <person name="Gevers D."/>
            <person name="Sibley C.D."/>
            <person name="Field T.R."/>
            <person name="Grinwis M."/>
            <person name="Eshaghurshan C.S."/>
            <person name="Surette M.G."/>
            <person name="Young S.K."/>
            <person name="Zeng Q."/>
            <person name="Gargeya S."/>
            <person name="Fitzgerald M."/>
            <person name="Haas B."/>
            <person name="Abouelleil A."/>
            <person name="Alvarado L."/>
            <person name="Arachchi H.M."/>
            <person name="Berlin A."/>
            <person name="Brown A."/>
            <person name="Chapman S.B."/>
            <person name="Chen Z."/>
            <person name="Dunbar C."/>
            <person name="Freedman E."/>
            <person name="Gearin G."/>
            <person name="Goldberg J."/>
            <person name="Griggs A."/>
            <person name="Gujja S."/>
            <person name="Heiman D."/>
            <person name="Howarth C."/>
            <person name="Larson L."/>
            <person name="Lui A."/>
            <person name="MacDonald P.J.P."/>
            <person name="Montmayeur A."/>
            <person name="Murphy C."/>
            <person name="Neiman D."/>
            <person name="Pearson M."/>
            <person name="Priest M."/>
            <person name="Roberts A."/>
            <person name="Saif S."/>
            <person name="Shea T."/>
            <person name="Shenoy N."/>
            <person name="Sisk P."/>
            <person name="Stolte C."/>
            <person name="Sykes S."/>
            <person name="Wortman J."/>
            <person name="Nusbaum C."/>
            <person name="Birren B."/>
        </authorList>
    </citation>
    <scope>NUCLEOTIDE SEQUENCE [LARGE SCALE GENOMIC DNA]</scope>
    <source>
        <strain evidence="2">ATCC 700633</strain>
    </source>
</reference>
<protein>
    <recommendedName>
        <fullName evidence="4">YwiC-like protein</fullName>
    </recommendedName>
</protein>
<feature type="transmembrane region" description="Helical" evidence="1">
    <location>
        <begin position="156"/>
        <end position="177"/>
    </location>
</feature>
<dbReference type="RefSeq" id="WP_006702868.1">
    <property type="nucleotide sequence ID" value="NZ_KI391971.1"/>
</dbReference>
<evidence type="ECO:0008006" key="4">
    <source>
        <dbReference type="Google" id="ProtNLM"/>
    </source>
</evidence>
<feature type="transmembrane region" description="Helical" evidence="1">
    <location>
        <begin position="21"/>
        <end position="40"/>
    </location>
</feature>
<keyword evidence="1" id="KW-0472">Membrane</keyword>
<feature type="transmembrane region" description="Helical" evidence="1">
    <location>
        <begin position="79"/>
        <end position="98"/>
    </location>
</feature>
<dbReference type="AlphaFoldDB" id="D0BKV9"/>
<dbReference type="HOGENOM" id="CLU_1014751_0_0_9"/>